<feature type="domain" description="C2H2-type" evidence="10">
    <location>
        <begin position="307"/>
        <end position="334"/>
    </location>
</feature>
<evidence type="ECO:0000256" key="8">
    <source>
        <dbReference type="PROSITE-ProRule" id="PRU00042"/>
    </source>
</evidence>
<feature type="domain" description="C2H2-type" evidence="10">
    <location>
        <begin position="363"/>
        <end position="390"/>
    </location>
</feature>
<evidence type="ECO:0000259" key="10">
    <source>
        <dbReference type="PROSITE" id="PS50157"/>
    </source>
</evidence>
<dbReference type="GeneID" id="120048184"/>
<dbReference type="PANTHER" id="PTHR23226">
    <property type="entry name" value="ZINC FINGER AND SCAN DOMAIN-CONTAINING"/>
    <property type="match status" value="1"/>
</dbReference>
<dbReference type="PANTHER" id="PTHR23226:SF240">
    <property type="entry name" value="GASTRULA ZINC FINGER PROTEIN XLCGF26.1-LIKE-RELATED"/>
    <property type="match status" value="1"/>
</dbReference>
<dbReference type="RefSeq" id="XP_038849873.1">
    <property type="nucleotide sequence ID" value="XM_038993945.1"/>
</dbReference>
<evidence type="ECO:0000313" key="11">
    <source>
        <dbReference type="Proteomes" id="UP000808372"/>
    </source>
</evidence>
<reference evidence="12 13" key="1">
    <citation type="submission" date="2025-04" db="UniProtKB">
        <authorList>
            <consortium name="RefSeq"/>
        </authorList>
    </citation>
    <scope>IDENTIFICATION</scope>
    <source>
        <tissue evidence="12 13">White muscle</tissue>
    </source>
</reference>
<feature type="domain" description="C2H2-type" evidence="10">
    <location>
        <begin position="391"/>
        <end position="416"/>
    </location>
</feature>
<dbReference type="SUPFAM" id="SSF57667">
    <property type="entry name" value="beta-beta-alpha zinc fingers"/>
    <property type="match status" value="3"/>
</dbReference>
<gene>
    <name evidence="12 13" type="primary">LOC120048184</name>
</gene>
<dbReference type="GO" id="GO:0005634">
    <property type="term" value="C:nucleus"/>
    <property type="evidence" value="ECO:0007669"/>
    <property type="project" value="UniProtKB-SubCell"/>
</dbReference>
<feature type="domain" description="C2H2-type" evidence="10">
    <location>
        <begin position="278"/>
        <end position="306"/>
    </location>
</feature>
<evidence type="ECO:0000313" key="12">
    <source>
        <dbReference type="RefSeq" id="XP_038849872.1"/>
    </source>
</evidence>
<dbReference type="GO" id="GO:0000981">
    <property type="term" value="F:DNA-binding transcription factor activity, RNA polymerase II-specific"/>
    <property type="evidence" value="ECO:0007669"/>
    <property type="project" value="TreeGrafter"/>
</dbReference>
<dbReference type="SMART" id="SM00355">
    <property type="entry name" value="ZnF_C2H2"/>
    <property type="match status" value="5"/>
</dbReference>
<dbReference type="PROSITE" id="PS00028">
    <property type="entry name" value="ZINC_FINGER_C2H2_1"/>
    <property type="match status" value="5"/>
</dbReference>
<evidence type="ECO:0000256" key="4">
    <source>
        <dbReference type="ARBA" id="ARBA00022771"/>
    </source>
</evidence>
<keyword evidence="7" id="KW-0539">Nucleus</keyword>
<feature type="region of interest" description="Disordered" evidence="9">
    <location>
        <begin position="60"/>
        <end position="83"/>
    </location>
</feature>
<keyword evidence="3" id="KW-0677">Repeat</keyword>
<dbReference type="FunFam" id="3.30.160.60:FF:001465">
    <property type="entry name" value="Zinc finger protein 560"/>
    <property type="match status" value="1"/>
</dbReference>
<dbReference type="GO" id="GO:0000978">
    <property type="term" value="F:RNA polymerase II cis-regulatory region sequence-specific DNA binding"/>
    <property type="evidence" value="ECO:0007669"/>
    <property type="project" value="TreeGrafter"/>
</dbReference>
<dbReference type="FunFam" id="3.30.160.60:FF:002281">
    <property type="match status" value="1"/>
</dbReference>
<organism evidence="11 12">
    <name type="scientific">Salvelinus namaycush</name>
    <name type="common">Lake trout</name>
    <name type="synonym">Salmo namaycush</name>
    <dbReference type="NCBI Taxonomy" id="8040"/>
    <lineage>
        <taxon>Eukaryota</taxon>
        <taxon>Metazoa</taxon>
        <taxon>Chordata</taxon>
        <taxon>Craniata</taxon>
        <taxon>Vertebrata</taxon>
        <taxon>Euteleostomi</taxon>
        <taxon>Actinopterygii</taxon>
        <taxon>Neopterygii</taxon>
        <taxon>Teleostei</taxon>
        <taxon>Protacanthopterygii</taxon>
        <taxon>Salmoniformes</taxon>
        <taxon>Salmonidae</taxon>
        <taxon>Salmoninae</taxon>
        <taxon>Salvelinus</taxon>
    </lineage>
</organism>
<dbReference type="GO" id="GO:0008270">
    <property type="term" value="F:zinc ion binding"/>
    <property type="evidence" value="ECO:0007669"/>
    <property type="project" value="UniProtKB-KW"/>
</dbReference>
<dbReference type="FunFam" id="3.30.160.60:FF:000110">
    <property type="entry name" value="Zinc finger protein-like"/>
    <property type="match status" value="1"/>
</dbReference>
<keyword evidence="4 8" id="KW-0863">Zinc-finger</keyword>
<accession>A0A8U0QUN5</accession>
<evidence type="ECO:0000256" key="7">
    <source>
        <dbReference type="ARBA" id="ARBA00023242"/>
    </source>
</evidence>
<evidence type="ECO:0000256" key="9">
    <source>
        <dbReference type="SAM" id="MobiDB-lite"/>
    </source>
</evidence>
<feature type="domain" description="C2H2-type" evidence="10">
    <location>
        <begin position="335"/>
        <end position="362"/>
    </location>
</feature>
<dbReference type="InterPro" id="IPR013087">
    <property type="entry name" value="Znf_C2H2_type"/>
</dbReference>
<dbReference type="Gene3D" id="3.30.160.60">
    <property type="entry name" value="Classic Zinc Finger"/>
    <property type="match status" value="5"/>
</dbReference>
<feature type="region of interest" description="Disordered" evidence="9">
    <location>
        <begin position="193"/>
        <end position="225"/>
    </location>
</feature>
<dbReference type="KEGG" id="snh:120048184"/>
<evidence type="ECO:0000313" key="13">
    <source>
        <dbReference type="RefSeq" id="XP_038849873.1"/>
    </source>
</evidence>
<comment type="subcellular location">
    <subcellularLocation>
        <location evidence="1">Nucleus</location>
    </subcellularLocation>
</comment>
<protein>
    <submittedName>
        <fullName evidence="12 13">Zinc finger protein 629-like</fullName>
    </submittedName>
</protein>
<keyword evidence="2" id="KW-0479">Metal-binding</keyword>
<dbReference type="FunFam" id="3.30.160.60:FF:000100">
    <property type="entry name" value="Zinc finger 45-like"/>
    <property type="match status" value="1"/>
</dbReference>
<proteinExistence type="predicted"/>
<dbReference type="PROSITE" id="PS50157">
    <property type="entry name" value="ZINC_FINGER_C2H2_2"/>
    <property type="match status" value="5"/>
</dbReference>
<keyword evidence="5" id="KW-0862">Zinc</keyword>
<evidence type="ECO:0000256" key="5">
    <source>
        <dbReference type="ARBA" id="ARBA00022833"/>
    </source>
</evidence>
<keyword evidence="6" id="KW-0238">DNA-binding</keyword>
<dbReference type="Proteomes" id="UP000808372">
    <property type="component" value="Chromosome 5"/>
</dbReference>
<evidence type="ECO:0000256" key="2">
    <source>
        <dbReference type="ARBA" id="ARBA00022723"/>
    </source>
</evidence>
<dbReference type="InterPro" id="IPR036236">
    <property type="entry name" value="Znf_C2H2_sf"/>
</dbReference>
<dbReference type="GO" id="GO:0000122">
    <property type="term" value="P:negative regulation of transcription by RNA polymerase II"/>
    <property type="evidence" value="ECO:0007669"/>
    <property type="project" value="UniProtKB-ARBA"/>
</dbReference>
<dbReference type="Pfam" id="PF00096">
    <property type="entry name" value="zf-C2H2"/>
    <property type="match status" value="4"/>
</dbReference>
<dbReference type="AlphaFoldDB" id="A0A8U0QUN5"/>
<dbReference type="FunFam" id="3.30.160.60:FF:002005">
    <property type="entry name" value="Zinc finger protein 200"/>
    <property type="match status" value="1"/>
</dbReference>
<name>A0A8U0QUN5_SALNM</name>
<sequence>MSEAILTFQYQLSGVMETVLKTAMHEITRLVKEGFLEEVTRSKQEADVLRMKLQQWEQKWKDREEERKRREVEEKEQRKKREAREQMGMCVSCSCAGDTEKGEALSGAEEGCVIKQEEMFQSEGPNTLPEREGPQETDMSSSSCVSERMEEREAHVVHIKQEPDDWGDLVSQMVTSTDTTIMSLSHLQRLSSHSGAWTSEPQPPLPAPWAREPLPPAPWAREPPPLPPEPTPWTREKQHLLPGSGIPTQATECAVGALESNPYGLSNNTTAQLGVKPYRCPHCEKSFPQLRNLKDHQKYHHTGEKAFTCSQCGKGFVYMCHLRVHMQCHTGERPFSCSQCGKSFVYLCNLKSHQQYHTGEKPYSCSQCGKSFSLQSGLKKHRVIHSAERPYHCTNCGNRFYSRADLKRHEQIHAAR</sequence>
<feature type="compositionally biased region" description="Pro residues" evidence="9">
    <location>
        <begin position="201"/>
        <end position="225"/>
    </location>
</feature>
<keyword evidence="11" id="KW-1185">Reference proteome</keyword>
<dbReference type="RefSeq" id="XP_038849872.1">
    <property type="nucleotide sequence ID" value="XM_038993944.1"/>
</dbReference>
<feature type="region of interest" description="Disordered" evidence="9">
    <location>
        <begin position="120"/>
        <end position="140"/>
    </location>
</feature>
<evidence type="ECO:0000256" key="6">
    <source>
        <dbReference type="ARBA" id="ARBA00023125"/>
    </source>
</evidence>
<evidence type="ECO:0000256" key="1">
    <source>
        <dbReference type="ARBA" id="ARBA00004123"/>
    </source>
</evidence>
<evidence type="ECO:0000256" key="3">
    <source>
        <dbReference type="ARBA" id="ARBA00022737"/>
    </source>
</evidence>